<dbReference type="KEGG" id="xor:XOC_0962"/>
<proteinExistence type="predicted"/>
<dbReference type="HOGENOM" id="CLU_3259851_0_0_6"/>
<name>G7TEI9_XANOB</name>
<dbReference type="EMBL" id="CP003057">
    <property type="protein sequence ID" value="AEQ95168.1"/>
    <property type="molecule type" value="Genomic_DNA"/>
</dbReference>
<organism evidence="1 2">
    <name type="scientific">Xanthomonas oryzae pv. oryzicola (strain BLS256)</name>
    <dbReference type="NCBI Taxonomy" id="383407"/>
    <lineage>
        <taxon>Bacteria</taxon>
        <taxon>Pseudomonadati</taxon>
        <taxon>Pseudomonadota</taxon>
        <taxon>Gammaproteobacteria</taxon>
        <taxon>Lysobacterales</taxon>
        <taxon>Lysobacteraceae</taxon>
        <taxon>Xanthomonas</taxon>
    </lineage>
</organism>
<sequence>MHSNASRIRMVPAPAARRQWSSRLGTVDAAGHCNLRLQVGVL</sequence>
<gene>
    <name evidence="1" type="ORF">XOC_0962</name>
</gene>
<dbReference type="Proteomes" id="UP000008851">
    <property type="component" value="Chromosome"/>
</dbReference>
<evidence type="ECO:0000313" key="1">
    <source>
        <dbReference type="EMBL" id="AEQ95168.1"/>
    </source>
</evidence>
<evidence type="ECO:0000313" key="2">
    <source>
        <dbReference type="Proteomes" id="UP000008851"/>
    </source>
</evidence>
<dbReference type="AlphaFoldDB" id="G7TEI9"/>
<protein>
    <submittedName>
        <fullName evidence="1">Uncharacterized protein</fullName>
    </submittedName>
</protein>
<accession>G7TEI9</accession>
<reference evidence="1 2" key="1">
    <citation type="journal article" date="2011" name="J. Bacteriol.">
        <title>Two new complete genome sequences offer insight into host and tissue specificity of plant pathogenic Xanthomonas spp.</title>
        <authorList>
            <person name="Bogdanove A.J."/>
            <person name="Koebnik R."/>
            <person name="Lu H."/>
            <person name="Furutani A."/>
            <person name="Angiuoli S.V."/>
            <person name="Patil P.B."/>
            <person name="Van Sluys M.A."/>
            <person name="Ryan R.P."/>
            <person name="Meyer D.F."/>
            <person name="Han S.W."/>
            <person name="Aparna G."/>
            <person name="Rajaram M."/>
            <person name="Delcher A.L."/>
            <person name="Phillippy A.M."/>
            <person name="Puiu D."/>
            <person name="Schatz M.C."/>
            <person name="Shumway M."/>
            <person name="Sommer D.D."/>
            <person name="Trapnell C."/>
            <person name="Benahmed F."/>
            <person name="Dimitrov G."/>
            <person name="Madupu R."/>
            <person name="Radune D."/>
            <person name="Sullivan S."/>
            <person name="Jha G."/>
            <person name="Ishihara H."/>
            <person name="Lee S.W."/>
            <person name="Pandey A."/>
            <person name="Sharma V."/>
            <person name="Sriariyanun M."/>
            <person name="Szurek B."/>
            <person name="Vera-Cruz C.M."/>
            <person name="Dorman K.S."/>
            <person name="Ronald P.C."/>
            <person name="Verdier V."/>
            <person name="Dow J.M."/>
            <person name="Sonti R.V."/>
            <person name="Tsuge S."/>
            <person name="Brendel V.P."/>
            <person name="Rabinowicz P.D."/>
            <person name="Leach J.E."/>
            <person name="White F.F."/>
            <person name="Salzberg S.L."/>
        </authorList>
    </citation>
    <scope>NUCLEOTIDE SEQUENCE [LARGE SCALE GENOMIC DNA]</scope>
    <source>
        <strain evidence="1 2">BLS256</strain>
    </source>
</reference>